<dbReference type="SUPFAM" id="SSF55811">
    <property type="entry name" value="Nudix"/>
    <property type="match status" value="1"/>
</dbReference>
<dbReference type="InterPro" id="IPR003293">
    <property type="entry name" value="Nudix_hydrolase6-like"/>
</dbReference>
<dbReference type="Pfam" id="PF00293">
    <property type="entry name" value="NUDIX"/>
    <property type="match status" value="1"/>
</dbReference>
<accession>A0AAD5JJ46</accession>
<dbReference type="Proteomes" id="UP001064489">
    <property type="component" value="Chromosome 1"/>
</dbReference>
<dbReference type="PANTHER" id="PTHR13994">
    <property type="entry name" value="NUDIX HYDROLASE RELATED"/>
    <property type="match status" value="1"/>
</dbReference>
<evidence type="ECO:0000313" key="3">
    <source>
        <dbReference type="Proteomes" id="UP001064489"/>
    </source>
</evidence>
<comment type="caution">
    <text evidence="2">The sequence shown here is derived from an EMBL/GenBank/DDBJ whole genome shotgun (WGS) entry which is preliminary data.</text>
</comment>
<dbReference type="InterPro" id="IPR000086">
    <property type="entry name" value="NUDIX_hydrolase_dom"/>
</dbReference>
<name>A0AAD5JJ46_ACENE</name>
<dbReference type="AlphaFoldDB" id="A0AAD5JJ46"/>
<organism evidence="2 3">
    <name type="scientific">Acer negundo</name>
    <name type="common">Box elder</name>
    <dbReference type="NCBI Taxonomy" id="4023"/>
    <lineage>
        <taxon>Eukaryota</taxon>
        <taxon>Viridiplantae</taxon>
        <taxon>Streptophyta</taxon>
        <taxon>Embryophyta</taxon>
        <taxon>Tracheophyta</taxon>
        <taxon>Spermatophyta</taxon>
        <taxon>Magnoliopsida</taxon>
        <taxon>eudicotyledons</taxon>
        <taxon>Gunneridae</taxon>
        <taxon>Pentapetalae</taxon>
        <taxon>rosids</taxon>
        <taxon>malvids</taxon>
        <taxon>Sapindales</taxon>
        <taxon>Sapindaceae</taxon>
        <taxon>Hippocastanoideae</taxon>
        <taxon>Acereae</taxon>
        <taxon>Acer</taxon>
    </lineage>
</organism>
<keyword evidence="3" id="KW-1185">Reference proteome</keyword>
<dbReference type="PROSITE" id="PS51462">
    <property type="entry name" value="NUDIX"/>
    <property type="match status" value="1"/>
</dbReference>
<dbReference type="GO" id="GO:0035529">
    <property type="term" value="F:NADH pyrophosphatase activity"/>
    <property type="evidence" value="ECO:0007669"/>
    <property type="project" value="TreeGrafter"/>
</dbReference>
<dbReference type="EMBL" id="JAJSOW010000003">
    <property type="protein sequence ID" value="KAI9195094.1"/>
    <property type="molecule type" value="Genomic_DNA"/>
</dbReference>
<reference evidence="2" key="2">
    <citation type="submission" date="2023-02" db="EMBL/GenBank/DDBJ databases">
        <authorList>
            <person name="Swenson N.G."/>
            <person name="Wegrzyn J.L."/>
            <person name="Mcevoy S.L."/>
        </authorList>
    </citation>
    <scope>NUCLEOTIDE SEQUENCE</scope>
    <source>
        <strain evidence="2">91603</strain>
        <tissue evidence="2">Leaf</tissue>
    </source>
</reference>
<evidence type="ECO:0000259" key="1">
    <source>
        <dbReference type="PROSITE" id="PS51462"/>
    </source>
</evidence>
<dbReference type="GO" id="GO:0047631">
    <property type="term" value="F:ADP-ribose diphosphatase activity"/>
    <property type="evidence" value="ECO:0007669"/>
    <property type="project" value="TreeGrafter"/>
</dbReference>
<reference evidence="2" key="1">
    <citation type="journal article" date="2022" name="Plant J.">
        <title>Strategies of tolerance reflected in two North American maple genomes.</title>
        <authorList>
            <person name="McEvoy S.L."/>
            <person name="Sezen U.U."/>
            <person name="Trouern-Trend A."/>
            <person name="McMahon S.M."/>
            <person name="Schaberg P.G."/>
            <person name="Yang J."/>
            <person name="Wegrzyn J.L."/>
            <person name="Swenson N.G."/>
        </authorList>
    </citation>
    <scope>NUCLEOTIDE SEQUENCE</scope>
    <source>
        <strain evidence="2">91603</strain>
    </source>
</reference>
<sequence>MGFTELNNLGSANECDVKALRVMSKRTEKPNTGIHHPISCNQDHYRCIPQFYSPVLAAVAATATADLRWRCHRREQSWRRRSRRSPQSRFAAGFVAEFSSEEIYKGAIREVKEETGERPKTFVHIDSEFVEVVAFRHAHEVVFKKSDLFFVCVLKSVSSQIKVDDLEIQAAKWMPLMEFVEQPLIQGDCMFKKIIDICIARLGNHYCGLHPHQVVSAFDCQISSLYYNVHDTQDVNCTTGN</sequence>
<proteinExistence type="predicted"/>
<dbReference type="Gene3D" id="3.90.79.10">
    <property type="entry name" value="Nucleoside Triphosphate Pyrophosphohydrolase"/>
    <property type="match status" value="1"/>
</dbReference>
<dbReference type="PANTHER" id="PTHR13994:SF13">
    <property type="entry name" value="FI03680P"/>
    <property type="match status" value="1"/>
</dbReference>
<dbReference type="GO" id="GO:0051287">
    <property type="term" value="F:NAD binding"/>
    <property type="evidence" value="ECO:0007669"/>
    <property type="project" value="TreeGrafter"/>
</dbReference>
<gene>
    <name evidence="2" type="ORF">LWI28_011563</name>
</gene>
<feature type="domain" description="Nudix hydrolase" evidence="1">
    <location>
        <begin position="54"/>
        <end position="202"/>
    </location>
</feature>
<evidence type="ECO:0000313" key="2">
    <source>
        <dbReference type="EMBL" id="KAI9195094.1"/>
    </source>
</evidence>
<protein>
    <recommendedName>
        <fullName evidence="1">Nudix hydrolase domain-containing protein</fullName>
    </recommendedName>
</protein>
<dbReference type="InterPro" id="IPR015797">
    <property type="entry name" value="NUDIX_hydrolase-like_dom_sf"/>
</dbReference>